<comment type="caution">
    <text evidence="2">The sequence shown here is derived from an EMBL/GenBank/DDBJ whole genome shotgun (WGS) entry which is preliminary data.</text>
</comment>
<dbReference type="InterPro" id="IPR031571">
    <property type="entry name" value="RcpC_dom"/>
</dbReference>
<sequence>MSAITVVNSRMVAASFARSSPMNLARMAVVAVALVAAMGAAFVALNLQPEKAEPVIITAAPAEPPIKLAEVLVTSRDLSMGEAVDEALDWQSWPEDGIGPTLIRKSDRPDALETLKGSLARQSFFAGEPVRESKLIRSDQGFMSAVLPAGKRAVAVQIAAETSAGGFVLPNDHVDVIMTRRVSSSENRGDQVLTETVLRNLRVLAIDQTIQEKDGEKVVVGSTATLEVDPEQAEALTAAQQIADRLVLSLRSLADSVPGSPGYAAFLLAQENARNGKIRVVRYGQSSEITTKE</sequence>
<dbReference type="HOGENOM" id="CLU_057068_1_1_5"/>
<evidence type="ECO:0000313" key="2">
    <source>
        <dbReference type="EMBL" id="EAS49552.1"/>
    </source>
</evidence>
<accession>Q1YHM7</accession>
<feature type="domain" description="SAF" evidence="1">
    <location>
        <begin position="69"/>
        <end position="136"/>
    </location>
</feature>
<proteinExistence type="predicted"/>
<dbReference type="Proteomes" id="UP000000321">
    <property type="component" value="Unassembled WGS sequence"/>
</dbReference>
<dbReference type="InterPro" id="IPR013974">
    <property type="entry name" value="SAF"/>
</dbReference>
<keyword evidence="3" id="KW-1185">Reference proteome</keyword>
<evidence type="ECO:0000259" key="1">
    <source>
        <dbReference type="SMART" id="SM00858"/>
    </source>
</evidence>
<name>Q1YHM7_AURMS</name>
<dbReference type="BioCyc" id="AURANTIMONAS:SI859A1_00205-MONOMER"/>
<dbReference type="AlphaFoldDB" id="Q1YHM7"/>
<dbReference type="SMART" id="SM00858">
    <property type="entry name" value="SAF"/>
    <property type="match status" value="1"/>
</dbReference>
<dbReference type="Pfam" id="PF08666">
    <property type="entry name" value="SAF"/>
    <property type="match status" value="1"/>
</dbReference>
<protein>
    <submittedName>
        <fullName evidence="2">Flp pilus assembly protein CpaB</fullName>
    </submittedName>
</protein>
<dbReference type="NCBIfam" id="TIGR03177">
    <property type="entry name" value="pilus_cpaB"/>
    <property type="match status" value="1"/>
</dbReference>
<dbReference type="Pfam" id="PF16976">
    <property type="entry name" value="RcpC"/>
    <property type="match status" value="1"/>
</dbReference>
<reference evidence="2 3" key="1">
    <citation type="journal article" date="2008" name="Appl. Environ. Microbiol.">
        <title>Genomic insights into Mn(II) oxidation by the marine alphaproteobacterium Aurantimonas sp. strain SI85-9A1.</title>
        <authorList>
            <person name="Dick G.J."/>
            <person name="Podell S."/>
            <person name="Johnson H.A."/>
            <person name="Rivera-Espinoza Y."/>
            <person name="Bernier-Latmani R."/>
            <person name="McCarthy J.K."/>
            <person name="Torpey J.W."/>
            <person name="Clement B.G."/>
            <person name="Gaasterland T."/>
            <person name="Tebo B.M."/>
        </authorList>
    </citation>
    <scope>NUCLEOTIDE SEQUENCE [LARGE SCALE GENOMIC DNA]</scope>
    <source>
        <strain evidence="2 3">SI85-9A1</strain>
    </source>
</reference>
<organism evidence="2 3">
    <name type="scientific">Aurantimonas manganoxydans (strain ATCC BAA-1229 / DSM 21871 / SI85-9A1)</name>
    <dbReference type="NCBI Taxonomy" id="287752"/>
    <lineage>
        <taxon>Bacteria</taxon>
        <taxon>Pseudomonadati</taxon>
        <taxon>Pseudomonadota</taxon>
        <taxon>Alphaproteobacteria</taxon>
        <taxon>Hyphomicrobiales</taxon>
        <taxon>Aurantimonadaceae</taxon>
        <taxon>Aurantimonas</taxon>
    </lineage>
</organism>
<gene>
    <name evidence="2" type="ORF">SI859A1_00205</name>
</gene>
<dbReference type="EMBL" id="AAPJ01000004">
    <property type="protein sequence ID" value="EAS49552.1"/>
    <property type="molecule type" value="Genomic_DNA"/>
</dbReference>
<dbReference type="InterPro" id="IPR017592">
    <property type="entry name" value="Pilus_assmbl_Flp-typ_CpaB"/>
</dbReference>
<dbReference type="CDD" id="cd11614">
    <property type="entry name" value="SAF_CpaB_FlgA_like"/>
    <property type="match status" value="1"/>
</dbReference>
<evidence type="ECO:0000313" key="3">
    <source>
        <dbReference type="Proteomes" id="UP000000321"/>
    </source>
</evidence>